<keyword evidence="5" id="KW-0217">Developmental protein</keyword>
<evidence type="ECO:0000256" key="1">
    <source>
        <dbReference type="ARBA" id="ARBA00004114"/>
    </source>
</evidence>
<keyword evidence="21" id="KW-1185">Reference proteome</keyword>
<evidence type="ECO:0000256" key="7">
    <source>
        <dbReference type="ARBA" id="ARBA00022701"/>
    </source>
</evidence>
<evidence type="ECO:0000256" key="3">
    <source>
        <dbReference type="ARBA" id="ARBA00004647"/>
    </source>
</evidence>
<keyword evidence="10" id="KW-0744">Spermatogenesis</keyword>
<organism evidence="21 22">
    <name type="scientific">Mus caroli</name>
    <name type="common">Ryukyu mouse</name>
    <name type="synonym">Ricefield mouse</name>
    <dbReference type="NCBI Taxonomy" id="10089"/>
    <lineage>
        <taxon>Eukaryota</taxon>
        <taxon>Metazoa</taxon>
        <taxon>Chordata</taxon>
        <taxon>Craniata</taxon>
        <taxon>Vertebrata</taxon>
        <taxon>Euteleostomi</taxon>
        <taxon>Mammalia</taxon>
        <taxon>Eutheria</taxon>
        <taxon>Euarchontoglires</taxon>
        <taxon>Glires</taxon>
        <taxon>Rodentia</taxon>
        <taxon>Myomorpha</taxon>
        <taxon>Muroidea</taxon>
        <taxon>Muridae</taxon>
        <taxon>Murinae</taxon>
        <taxon>Mus</taxon>
        <taxon>Mus</taxon>
    </lineage>
</organism>
<keyword evidence="14" id="KW-0966">Cell projection</keyword>
<keyword evidence="7" id="KW-0493">Microtubule</keyword>
<dbReference type="Proteomes" id="UP000515126">
    <property type="component" value="Chromosome 2"/>
</dbReference>
<evidence type="ECO:0000256" key="19">
    <source>
        <dbReference type="SAM" id="Coils"/>
    </source>
</evidence>
<evidence type="ECO:0000313" key="21">
    <source>
        <dbReference type="Proteomes" id="UP000515126"/>
    </source>
</evidence>
<evidence type="ECO:0000256" key="4">
    <source>
        <dbReference type="ARBA" id="ARBA00009316"/>
    </source>
</evidence>
<dbReference type="GO" id="GO:0007283">
    <property type="term" value="P:spermatogenesis"/>
    <property type="evidence" value="ECO:0007669"/>
    <property type="project" value="UniProtKB-KW"/>
</dbReference>
<evidence type="ECO:0000256" key="10">
    <source>
        <dbReference type="ARBA" id="ARBA00022871"/>
    </source>
</evidence>
<dbReference type="GO" id="GO:0005874">
    <property type="term" value="C:microtubule"/>
    <property type="evidence" value="ECO:0007669"/>
    <property type="project" value="UniProtKB-KW"/>
</dbReference>
<evidence type="ECO:0000256" key="14">
    <source>
        <dbReference type="ARBA" id="ARBA00023273"/>
    </source>
</evidence>
<dbReference type="GO" id="GO:0030154">
    <property type="term" value="P:cell differentiation"/>
    <property type="evidence" value="ECO:0007669"/>
    <property type="project" value="UniProtKB-KW"/>
</dbReference>
<evidence type="ECO:0000256" key="5">
    <source>
        <dbReference type="ARBA" id="ARBA00022473"/>
    </source>
</evidence>
<protein>
    <recommendedName>
        <fullName evidence="16">Outer dense fiber protein 2</fullName>
    </recommendedName>
    <alternativeName>
        <fullName evidence="17">Cenexin</fullName>
    </alternativeName>
    <alternativeName>
        <fullName evidence="18">Outer dense fiber of sperm tails protein 2</fullName>
    </alternativeName>
</protein>
<dbReference type="PANTHER" id="PTHR23162:SF8">
    <property type="entry name" value="OUTER DENSE FIBER PROTEIN 2"/>
    <property type="match status" value="1"/>
</dbReference>
<keyword evidence="13" id="KW-0206">Cytoskeleton</keyword>
<comment type="function">
    <text evidence="15">Seems to be a major component of sperm tail outer dense fibers (ODF). ODFs are filamentous structures located on the outside of the axoneme in the midpiece and principal piece of the mammalian sperm tail and may help to maintain the passive elastic structures and elastic recoil of the sperm tail. May have a modulating influence on sperm motility. Functions as a general scaffold protein that is specifically localized at the distal/subdistal appendages of mother centrioles. Component of the centrosome matrix required for the localization of PLK1 and NIN to the centrosomes. Required for the formation and/or maintenance of normal CETN1 assembly.</text>
</comment>
<feature type="region of interest" description="Disordered" evidence="20">
    <location>
        <begin position="1"/>
        <end position="29"/>
    </location>
</feature>
<evidence type="ECO:0000256" key="2">
    <source>
        <dbReference type="ARBA" id="ARBA00004230"/>
    </source>
</evidence>
<evidence type="ECO:0000256" key="11">
    <source>
        <dbReference type="ARBA" id="ARBA00023054"/>
    </source>
</evidence>
<comment type="subcellular location">
    <subcellularLocation>
        <location evidence="2">Cell projection</location>
        <location evidence="2">Cilium</location>
        <location evidence="2">Flagellum</location>
    </subcellularLocation>
    <subcellularLocation>
        <location evidence="1">Cytoplasm</location>
        <location evidence="1">Cytoskeleton</location>
        <location evidence="1">Microtubule organizing center</location>
        <location evidence="1">Centrosome</location>
        <location evidence="1">Centriole</location>
    </subcellularLocation>
    <subcellularLocation>
        <location evidence="3">Cytoplasm</location>
        <location evidence="3">Cytoskeleton</location>
        <location evidence="3">Spindle pole</location>
    </subcellularLocation>
</comment>
<evidence type="ECO:0000256" key="18">
    <source>
        <dbReference type="ARBA" id="ARBA00043200"/>
    </source>
</evidence>
<evidence type="ECO:0000256" key="20">
    <source>
        <dbReference type="SAM" id="MobiDB-lite"/>
    </source>
</evidence>
<dbReference type="CTD" id="4957"/>
<evidence type="ECO:0000313" key="22">
    <source>
        <dbReference type="RefSeq" id="XP_029329145.1"/>
    </source>
</evidence>
<keyword evidence="9" id="KW-0282">Flagellum</keyword>
<keyword evidence="6" id="KW-0963">Cytoplasm</keyword>
<accession>A0A6P7QWY7</accession>
<evidence type="ECO:0000256" key="6">
    <source>
        <dbReference type="ARBA" id="ARBA00022490"/>
    </source>
</evidence>
<reference evidence="22" key="1">
    <citation type="submission" date="2025-08" db="UniProtKB">
        <authorList>
            <consortium name="RefSeq"/>
        </authorList>
    </citation>
    <scope>IDENTIFICATION</scope>
</reference>
<evidence type="ECO:0000256" key="15">
    <source>
        <dbReference type="ARBA" id="ARBA00037601"/>
    </source>
</evidence>
<evidence type="ECO:0000256" key="17">
    <source>
        <dbReference type="ARBA" id="ARBA00041830"/>
    </source>
</evidence>
<dbReference type="PANTHER" id="PTHR23162">
    <property type="entry name" value="OUTER DENSE FIBER OF SPERM TAILS 2"/>
    <property type="match status" value="1"/>
</dbReference>
<dbReference type="AlphaFoldDB" id="A0A6P7QWY7"/>
<dbReference type="Gene3D" id="1.20.5.340">
    <property type="match status" value="1"/>
</dbReference>
<dbReference type="GO" id="GO:1902017">
    <property type="term" value="P:regulation of cilium assembly"/>
    <property type="evidence" value="ECO:0007669"/>
    <property type="project" value="TreeGrafter"/>
</dbReference>
<dbReference type="InterPro" id="IPR026099">
    <property type="entry name" value="Odf2-rel"/>
</dbReference>
<dbReference type="RefSeq" id="XP_029329145.1">
    <property type="nucleotide sequence ID" value="XM_029473285.1"/>
</dbReference>
<dbReference type="GO" id="GO:0000922">
    <property type="term" value="C:spindle pole"/>
    <property type="evidence" value="ECO:0007669"/>
    <property type="project" value="UniProtKB-SubCell"/>
</dbReference>
<evidence type="ECO:0000256" key="13">
    <source>
        <dbReference type="ARBA" id="ARBA00023212"/>
    </source>
</evidence>
<gene>
    <name evidence="22" type="primary">Odf2</name>
</gene>
<proteinExistence type="inferred from homology"/>
<feature type="coiled-coil region" evidence="19">
    <location>
        <begin position="177"/>
        <end position="242"/>
    </location>
</feature>
<evidence type="ECO:0000256" key="9">
    <source>
        <dbReference type="ARBA" id="ARBA00022846"/>
    </source>
</evidence>
<feature type="coiled-coil region" evidence="19">
    <location>
        <begin position="548"/>
        <end position="822"/>
    </location>
</feature>
<comment type="similarity">
    <text evidence="4">Belongs to the ODF2 family.</text>
</comment>
<feature type="coiled-coil region" evidence="19">
    <location>
        <begin position="330"/>
        <end position="445"/>
    </location>
</feature>
<dbReference type="GO" id="GO:0005814">
    <property type="term" value="C:centriole"/>
    <property type="evidence" value="ECO:0007669"/>
    <property type="project" value="UniProtKB-SubCell"/>
</dbReference>
<dbReference type="GO" id="GO:0031514">
    <property type="term" value="C:motile cilium"/>
    <property type="evidence" value="ECO:0007669"/>
    <property type="project" value="UniProtKB-SubCell"/>
</dbReference>
<evidence type="ECO:0000256" key="16">
    <source>
        <dbReference type="ARBA" id="ARBA00040458"/>
    </source>
</evidence>
<dbReference type="GeneID" id="110289458"/>
<sequence>MGELPTGCRKRRRKRGGAAAGAGLHPPRRLHGTTLASDFNDFIRRRFWAQPCRSWFPSCGKNGVTSLTQKKVLRTPCGAPSVTVTKSHKRGMKGDTVNVRRSVRVKTKNPPHCLEITPPSSEKLVSVMRLSDLSTEDDDSGHCKMNRYDKKIDSLMNAVGCLKSEVKMQKGERQMAKRFLEERKEELEEVAHELAETEHENTVLRHNIERIKEEKDFTMLQKKHLQQEKECLMSKLVEAEMDGAAAAKQVMALKDTIGKLKTEKQMTCTDINTLTRQKELLLQKLSTFEETNRTLRDLLREQHCKEKDSERLMEQQGTLLKRLAEADSEKARLLLLLQDKDKEVEELLQEIQCEKAQAKTASELSKSMESMRGHLQAQLRCKEAENSRLCMQIKNLERSGNQHKAEVEAIMEQLKELKQKGDRDKETLKKAIRAQKERAEKSEEYAEQLHVQLADKDLYVAEALSTLESWRSRYNQVVKDKGDLELEIIVLNDRVTDLVNQQQSLEEKMREDRDSLVERLHRQTAEYSAFKLENERLKASFAPMEDKLNQAHLEVQQLKASVKNYEGMIDNYKSQVMKTRLEADEVAAQLERCDKENKMLKDEMNKEIEAARRQFQSQLADLQQLPDILKITEAKLAECQDQLQGYERKNIDLTAIISDLRSRIEHQGDKLEMAREKHQASQKENKQLSQKVDELERKLEATSAQNVEFLQVIAKREEAIHQAQLRLEEKTRECGSLARQLESAIEDARRQVEQTKEQALSKERAAQSKILDLETQLSRTKTELGQLRRTRDDADRRYQSRLQDLKDRLEQSESTNRSMQNYVQFLKASYANVFGDAPYTSSYLTSSPIRSRSPPA</sequence>
<evidence type="ECO:0000256" key="8">
    <source>
        <dbReference type="ARBA" id="ARBA00022782"/>
    </source>
</evidence>
<dbReference type="GO" id="GO:0005813">
    <property type="term" value="C:centrosome"/>
    <property type="evidence" value="ECO:0007669"/>
    <property type="project" value="TreeGrafter"/>
</dbReference>
<dbReference type="SUPFAM" id="SSF90257">
    <property type="entry name" value="Myosin rod fragments"/>
    <property type="match status" value="1"/>
</dbReference>
<keyword evidence="8" id="KW-0221">Differentiation</keyword>
<keyword evidence="11 19" id="KW-0175">Coiled coil</keyword>
<name>A0A6P7QWY7_MUSCR</name>
<evidence type="ECO:0000256" key="12">
    <source>
        <dbReference type="ARBA" id="ARBA00023069"/>
    </source>
</evidence>
<keyword evidence="12" id="KW-0969">Cilium</keyword>